<dbReference type="RefSeq" id="WP_067458066.1">
    <property type="nucleotide sequence ID" value="NZ_SMFR01000008.1"/>
</dbReference>
<proteinExistence type="predicted"/>
<keyword evidence="2" id="KW-1185">Reference proteome</keyword>
<protein>
    <submittedName>
        <fullName evidence="1">Uncharacterized protein DUF3800</fullName>
    </submittedName>
</protein>
<dbReference type="AlphaFoldDB" id="A0A4R1FB19"/>
<dbReference type="Pfam" id="PF12686">
    <property type="entry name" value="DUF3800"/>
    <property type="match status" value="1"/>
</dbReference>
<name>A0A4R1FB19_9NOCA</name>
<dbReference type="InterPro" id="IPR024524">
    <property type="entry name" value="DUF3800"/>
</dbReference>
<sequence length="228" mass="25979">MADLRLIYVDDSGVENTGWIVFGWLDCTHEAWRVCLRDLLEMRKDLYREHGVPVSEELHTTKYVSGRTRIAPHAPANTKWKDLGRAVAVRCLETLRDCSHISTGAAYRHSEARGKAYAQEKAATYTALVQRWDRNLAGRSEVGLVNMDGDGSDPTYFAAHRALTLNTRHLIEDPFFHDSRRSQLIQMADLVAWTTYAHLNKHAGNQFAHTWYEDYLLSSDANDGPFEI</sequence>
<evidence type="ECO:0000313" key="2">
    <source>
        <dbReference type="Proteomes" id="UP000294856"/>
    </source>
</evidence>
<comment type="caution">
    <text evidence="1">The sequence shown here is derived from an EMBL/GenBank/DDBJ whole genome shotgun (WGS) entry which is preliminary data.</text>
</comment>
<evidence type="ECO:0000313" key="1">
    <source>
        <dbReference type="EMBL" id="TCJ89994.1"/>
    </source>
</evidence>
<dbReference type="EMBL" id="SMFR01000008">
    <property type="protein sequence ID" value="TCJ89994.1"/>
    <property type="molecule type" value="Genomic_DNA"/>
</dbReference>
<organism evidence="1 2">
    <name type="scientific">Nocardia alba</name>
    <dbReference type="NCBI Taxonomy" id="225051"/>
    <lineage>
        <taxon>Bacteria</taxon>
        <taxon>Bacillati</taxon>
        <taxon>Actinomycetota</taxon>
        <taxon>Actinomycetes</taxon>
        <taxon>Mycobacteriales</taxon>
        <taxon>Nocardiaceae</taxon>
        <taxon>Nocardia</taxon>
    </lineage>
</organism>
<dbReference type="OrthoDB" id="4763494at2"/>
<gene>
    <name evidence="1" type="ORF">DFR71_6287</name>
</gene>
<reference evidence="1 2" key="1">
    <citation type="submission" date="2019-03" db="EMBL/GenBank/DDBJ databases">
        <title>Genomic Encyclopedia of Type Strains, Phase IV (KMG-IV): sequencing the most valuable type-strain genomes for metagenomic binning, comparative biology and taxonomic classification.</title>
        <authorList>
            <person name="Goeker M."/>
        </authorList>
    </citation>
    <scope>NUCLEOTIDE SEQUENCE [LARGE SCALE GENOMIC DNA]</scope>
    <source>
        <strain evidence="1 2">DSM 44684</strain>
    </source>
</reference>
<dbReference type="Proteomes" id="UP000294856">
    <property type="component" value="Unassembled WGS sequence"/>
</dbReference>
<accession>A0A4R1FB19</accession>